<keyword evidence="2" id="KW-1185">Reference proteome</keyword>
<dbReference type="EMBL" id="CAJVQC010063509">
    <property type="protein sequence ID" value="CAG8803715.1"/>
    <property type="molecule type" value="Genomic_DNA"/>
</dbReference>
<sequence length="57" mass="6389">QLSTRPNTSSKEPNSTLQQLPSLHQDNTKQQQSLTDNIHQSSQQSQQANDQNLTADQ</sequence>
<evidence type="ECO:0000313" key="2">
    <source>
        <dbReference type="Proteomes" id="UP000789920"/>
    </source>
</evidence>
<comment type="caution">
    <text evidence="1">The sequence shown here is derived from an EMBL/GenBank/DDBJ whole genome shotgun (WGS) entry which is preliminary data.</text>
</comment>
<evidence type="ECO:0000313" key="1">
    <source>
        <dbReference type="EMBL" id="CAG8803715.1"/>
    </source>
</evidence>
<accession>A0ACA9RPT7</accession>
<dbReference type="Proteomes" id="UP000789920">
    <property type="component" value="Unassembled WGS sequence"/>
</dbReference>
<feature type="non-terminal residue" evidence="1">
    <location>
        <position position="1"/>
    </location>
</feature>
<reference evidence="1" key="1">
    <citation type="submission" date="2021-06" db="EMBL/GenBank/DDBJ databases">
        <authorList>
            <person name="Kallberg Y."/>
            <person name="Tangrot J."/>
            <person name="Rosling A."/>
        </authorList>
    </citation>
    <scope>NUCLEOTIDE SEQUENCE</scope>
    <source>
        <strain evidence="1">MA461A</strain>
    </source>
</reference>
<proteinExistence type="predicted"/>
<protein>
    <submittedName>
        <fullName evidence="1">10935_t:CDS:1</fullName>
    </submittedName>
</protein>
<gene>
    <name evidence="1" type="ORF">RPERSI_LOCUS21573</name>
</gene>
<feature type="non-terminal residue" evidence="1">
    <location>
        <position position="57"/>
    </location>
</feature>
<organism evidence="1 2">
    <name type="scientific">Racocetra persica</name>
    <dbReference type="NCBI Taxonomy" id="160502"/>
    <lineage>
        <taxon>Eukaryota</taxon>
        <taxon>Fungi</taxon>
        <taxon>Fungi incertae sedis</taxon>
        <taxon>Mucoromycota</taxon>
        <taxon>Glomeromycotina</taxon>
        <taxon>Glomeromycetes</taxon>
        <taxon>Diversisporales</taxon>
        <taxon>Gigasporaceae</taxon>
        <taxon>Racocetra</taxon>
    </lineage>
</organism>
<name>A0ACA9RPT7_9GLOM</name>